<dbReference type="AlphaFoldDB" id="A0ABD6EXH5"/>
<dbReference type="EMBL" id="JBGFUD010008657">
    <property type="protein sequence ID" value="MFH4982181.1"/>
    <property type="molecule type" value="Genomic_DNA"/>
</dbReference>
<reference evidence="1 2" key="1">
    <citation type="submission" date="2024-08" db="EMBL/GenBank/DDBJ databases">
        <title>Gnathostoma spinigerum genome.</title>
        <authorList>
            <person name="Gonzalez-Bertolin B."/>
            <person name="Monzon S."/>
            <person name="Zaballos A."/>
            <person name="Jimenez P."/>
            <person name="Dekumyoy P."/>
            <person name="Varona S."/>
            <person name="Cuesta I."/>
            <person name="Sumanam S."/>
            <person name="Adisakwattana P."/>
            <person name="Gasser R.B."/>
            <person name="Hernandez-Gonzalez A."/>
            <person name="Young N.D."/>
            <person name="Perteguer M.J."/>
        </authorList>
    </citation>
    <scope>NUCLEOTIDE SEQUENCE [LARGE SCALE GENOMIC DNA]</scope>
    <source>
        <strain evidence="1">AL3</strain>
        <tissue evidence="1">Liver</tissue>
    </source>
</reference>
<gene>
    <name evidence="1" type="ORF">AB6A40_008890</name>
</gene>
<sequence>MSNFDSASFLDEAKTTGSETSHPAVSVLAKFCLPSTLRQCIQVLYMDATNTLLIRDVDGNVVLLDGCLENAHPLLNAQLKTDANLFYDRQNGTIVAIDDTKLCMRRDYAGTFLLKTILSPANDGQVSVELPVEEVCSSL</sequence>
<evidence type="ECO:0000313" key="1">
    <source>
        <dbReference type="EMBL" id="MFH4982181.1"/>
    </source>
</evidence>
<dbReference type="Proteomes" id="UP001608902">
    <property type="component" value="Unassembled WGS sequence"/>
</dbReference>
<organism evidence="1 2">
    <name type="scientific">Gnathostoma spinigerum</name>
    <dbReference type="NCBI Taxonomy" id="75299"/>
    <lineage>
        <taxon>Eukaryota</taxon>
        <taxon>Metazoa</taxon>
        <taxon>Ecdysozoa</taxon>
        <taxon>Nematoda</taxon>
        <taxon>Chromadorea</taxon>
        <taxon>Rhabditida</taxon>
        <taxon>Spirurina</taxon>
        <taxon>Gnathostomatomorpha</taxon>
        <taxon>Gnathostomatoidea</taxon>
        <taxon>Gnathostomatidae</taxon>
        <taxon>Gnathostoma</taxon>
    </lineage>
</organism>
<name>A0ABD6EXH5_9BILA</name>
<comment type="caution">
    <text evidence="1">The sequence shown here is derived from an EMBL/GenBank/DDBJ whole genome shotgun (WGS) entry which is preliminary data.</text>
</comment>
<protein>
    <submittedName>
        <fullName evidence="1">Uncharacterized protein</fullName>
    </submittedName>
</protein>
<proteinExistence type="predicted"/>
<keyword evidence="2" id="KW-1185">Reference proteome</keyword>
<accession>A0ABD6EXH5</accession>
<evidence type="ECO:0000313" key="2">
    <source>
        <dbReference type="Proteomes" id="UP001608902"/>
    </source>
</evidence>